<evidence type="ECO:0000313" key="1">
    <source>
        <dbReference type="EMBL" id="KAJ3805862.1"/>
    </source>
</evidence>
<protein>
    <submittedName>
        <fullName evidence="1">Uncharacterized protein</fullName>
    </submittedName>
</protein>
<accession>A0ACC1TMB4</accession>
<name>A0ACC1TMB4_9AGAR</name>
<comment type="caution">
    <text evidence="1">The sequence shown here is derived from an EMBL/GenBank/DDBJ whole genome shotgun (WGS) entry which is preliminary data.</text>
</comment>
<evidence type="ECO:0000313" key="2">
    <source>
        <dbReference type="Proteomes" id="UP001163835"/>
    </source>
</evidence>
<proteinExistence type="predicted"/>
<reference evidence="1" key="1">
    <citation type="submission" date="2022-09" db="EMBL/GenBank/DDBJ databases">
        <title>A Global Phylogenomic Analysis of the Shiitake Genus Lentinula.</title>
        <authorList>
            <consortium name="DOE Joint Genome Institute"/>
            <person name="Sierra-Patev S."/>
            <person name="Min B."/>
            <person name="Naranjo-Ortiz M."/>
            <person name="Looney B."/>
            <person name="Konkel Z."/>
            <person name="Slot J.C."/>
            <person name="Sakamoto Y."/>
            <person name="Steenwyk J.L."/>
            <person name="Rokas A."/>
            <person name="Carro J."/>
            <person name="Camarero S."/>
            <person name="Ferreira P."/>
            <person name="Molpeceres G."/>
            <person name="Ruiz-Duenas F.J."/>
            <person name="Serrano A."/>
            <person name="Henrissat B."/>
            <person name="Drula E."/>
            <person name="Hughes K.W."/>
            <person name="Mata J.L."/>
            <person name="Ishikawa N.K."/>
            <person name="Vargas-Isla R."/>
            <person name="Ushijima S."/>
            <person name="Smith C.A."/>
            <person name="Ahrendt S."/>
            <person name="Andreopoulos W."/>
            <person name="He G."/>
            <person name="Labutti K."/>
            <person name="Lipzen A."/>
            <person name="Ng V."/>
            <person name="Riley R."/>
            <person name="Sandor L."/>
            <person name="Barry K."/>
            <person name="Martinez A.T."/>
            <person name="Xiao Y."/>
            <person name="Gibbons J.G."/>
            <person name="Terashima K."/>
            <person name="Grigoriev I.V."/>
            <person name="Hibbett D.S."/>
        </authorList>
    </citation>
    <scope>NUCLEOTIDE SEQUENCE</scope>
    <source>
        <strain evidence="1">TMI1499</strain>
    </source>
</reference>
<sequence length="352" mass="38941">MTIPAESLVHAKSTFDQNGATYLQHSEIQESTHYDYADSNTLGSTSEHGGAVSSLSDLEEHYSEPSTINYFPGRFPADDFGLTPGNVHQFYYDWKNNVYDTTHVDFLSSSQLISGKYPYSDQELRLPPVSPSLNVNNFATTSTVYPRPSIASDCILPYLNVCAFPLSSFNDALSAQSWEAPFFGWNNIDMGLSGLQYHQSLESPYQLETRSTVLLNGATGVELSEIQGSTYHDHADPDTLGSTSKDTASSLSDLEEHYPEPSINHFPGRFPADDFGLTPGNVHQFYYNWKTMFHVDFPSSSQLMSGKYPYSDQELRLPLVSPSLNVNNFATTSTVCPESSVASDLVLPNLNV</sequence>
<keyword evidence="2" id="KW-1185">Reference proteome</keyword>
<dbReference type="Proteomes" id="UP001163835">
    <property type="component" value="Unassembled WGS sequence"/>
</dbReference>
<organism evidence="1 2">
    <name type="scientific">Lentinula aff. lateritia</name>
    <dbReference type="NCBI Taxonomy" id="2804960"/>
    <lineage>
        <taxon>Eukaryota</taxon>
        <taxon>Fungi</taxon>
        <taxon>Dikarya</taxon>
        <taxon>Basidiomycota</taxon>
        <taxon>Agaricomycotina</taxon>
        <taxon>Agaricomycetes</taxon>
        <taxon>Agaricomycetidae</taxon>
        <taxon>Agaricales</taxon>
        <taxon>Marasmiineae</taxon>
        <taxon>Omphalotaceae</taxon>
        <taxon>Lentinula</taxon>
    </lineage>
</organism>
<dbReference type="EMBL" id="MU795516">
    <property type="protein sequence ID" value="KAJ3805862.1"/>
    <property type="molecule type" value="Genomic_DNA"/>
</dbReference>
<gene>
    <name evidence="1" type="ORF">F5876DRAFT_81311</name>
</gene>